<dbReference type="Proteomes" id="UP000708208">
    <property type="component" value="Unassembled WGS sequence"/>
</dbReference>
<dbReference type="PANTHER" id="PTHR10151">
    <property type="entry name" value="ECTONUCLEOTIDE PYROPHOSPHATASE/PHOSPHODIESTERASE"/>
    <property type="match status" value="1"/>
</dbReference>
<proteinExistence type="predicted"/>
<dbReference type="EMBL" id="CAJVCH010182280">
    <property type="protein sequence ID" value="CAG7729657.1"/>
    <property type="molecule type" value="Genomic_DNA"/>
</dbReference>
<evidence type="ECO:0000313" key="3">
    <source>
        <dbReference type="Proteomes" id="UP000708208"/>
    </source>
</evidence>
<keyword evidence="1" id="KW-1133">Transmembrane helix</keyword>
<feature type="transmembrane region" description="Helical" evidence="1">
    <location>
        <begin position="450"/>
        <end position="469"/>
    </location>
</feature>
<dbReference type="CDD" id="cd16018">
    <property type="entry name" value="Enpp"/>
    <property type="match status" value="1"/>
</dbReference>
<accession>A0A8J2JZZ2</accession>
<comment type="caution">
    <text evidence="2">The sequence shown here is derived from an EMBL/GenBank/DDBJ whole genome shotgun (WGS) entry which is preliminary data.</text>
</comment>
<reference evidence="2" key="1">
    <citation type="submission" date="2021-06" db="EMBL/GenBank/DDBJ databases">
        <authorList>
            <person name="Hodson N. C."/>
            <person name="Mongue J. A."/>
            <person name="Jaron S. K."/>
        </authorList>
    </citation>
    <scope>NUCLEOTIDE SEQUENCE</scope>
</reference>
<organism evidence="2 3">
    <name type="scientific">Allacma fusca</name>
    <dbReference type="NCBI Taxonomy" id="39272"/>
    <lineage>
        <taxon>Eukaryota</taxon>
        <taxon>Metazoa</taxon>
        <taxon>Ecdysozoa</taxon>
        <taxon>Arthropoda</taxon>
        <taxon>Hexapoda</taxon>
        <taxon>Collembola</taxon>
        <taxon>Symphypleona</taxon>
        <taxon>Sminthuridae</taxon>
        <taxon>Allacma</taxon>
    </lineage>
</organism>
<keyword evidence="3" id="KW-1185">Reference proteome</keyword>
<evidence type="ECO:0000313" key="2">
    <source>
        <dbReference type="EMBL" id="CAG7729657.1"/>
    </source>
</evidence>
<name>A0A8J2JZZ2_9HEXA</name>
<dbReference type="InterPro" id="IPR002591">
    <property type="entry name" value="Phosphodiest/P_Trfase"/>
</dbReference>
<gene>
    <name evidence="2" type="ORF">AFUS01_LOCUS18355</name>
</gene>
<dbReference type="PANTHER" id="PTHR10151:SF120">
    <property type="entry name" value="BIS(5'-ADENOSYL)-TRIPHOSPHATASE"/>
    <property type="match status" value="1"/>
</dbReference>
<keyword evidence="1" id="KW-0472">Membrane</keyword>
<dbReference type="AlphaFoldDB" id="A0A8J2JZZ2"/>
<dbReference type="GO" id="GO:0016787">
    <property type="term" value="F:hydrolase activity"/>
    <property type="evidence" value="ECO:0007669"/>
    <property type="project" value="UniProtKB-ARBA"/>
</dbReference>
<protein>
    <submittedName>
        <fullName evidence="2">Uncharacterized protein</fullName>
    </submittedName>
</protein>
<evidence type="ECO:0000256" key="1">
    <source>
        <dbReference type="SAM" id="Phobius"/>
    </source>
</evidence>
<sequence>MDSFGKIFLIWTFLNYYYCCYHSVTAAGSVSRGSSSSSAGKVSSEPIIIVISFDGFRYDYLKRITATNLNSLGEKGVRVSYMKNQFITKTFPNHQSIATGLHVESHGVTDNWVFDPAFNRTLGEKDHEFWKFNDGILPIWTLNELAGGAHRSGVMMWPGSNYGYGPNNTLPSHFVHWNESLSWSWRVDTVIDWLTDKTKPVNLVFMYFEDPDEFAHGFGPESDETTRQIQRVDDTVGQLVRRLKEKKLFDVTNLIILSDHGFEQVPQNQIINISSVVDTDFYVRYGSTPVLHLAPKPDKFTVVYQRLMDESKLNGHFKVYSKEELPPRWHYHNNRRIMPIVLVADLGYAFDDFYKTIGDYNRKFNLTANASRVYGVHGYDNEEAQMHAFFLAHGPLFKSGVTVEPFENVDLFPLLCLLLGIHAPANNGTIGHMNVLRLGTSMGFGFHSPVAWVVGAAVLVGLTITFGILSMMIVRRKSQTTVVVVENGYRFVNESESMDHDRVVPSRVQTGAVMDNKSAKNDSKRVNIFENGDTDEIQALLLSSSNEEL</sequence>
<dbReference type="OrthoDB" id="415411at2759"/>
<dbReference type="Pfam" id="PF01663">
    <property type="entry name" value="Phosphodiest"/>
    <property type="match status" value="1"/>
</dbReference>
<keyword evidence="1" id="KW-0812">Transmembrane</keyword>